<evidence type="ECO:0000313" key="3">
    <source>
        <dbReference type="Proteomes" id="UP000186309"/>
    </source>
</evidence>
<dbReference type="AlphaFoldDB" id="A0A1U7CPV4"/>
<dbReference type="STRING" id="1387353.BSF38_02447"/>
<feature type="transmembrane region" description="Helical" evidence="1">
    <location>
        <begin position="450"/>
        <end position="468"/>
    </location>
</feature>
<keyword evidence="3" id="KW-1185">Reference proteome</keyword>
<proteinExistence type="predicted"/>
<feature type="transmembrane region" description="Helical" evidence="1">
    <location>
        <begin position="26"/>
        <end position="45"/>
    </location>
</feature>
<gene>
    <name evidence="2" type="ORF">BSF38_02447</name>
</gene>
<feature type="transmembrane region" description="Helical" evidence="1">
    <location>
        <begin position="124"/>
        <end position="140"/>
    </location>
</feature>
<feature type="transmembrane region" description="Helical" evidence="1">
    <location>
        <begin position="576"/>
        <end position="596"/>
    </location>
</feature>
<keyword evidence="1" id="KW-0472">Membrane</keyword>
<feature type="transmembrane region" description="Helical" evidence="1">
    <location>
        <begin position="57"/>
        <end position="78"/>
    </location>
</feature>
<feature type="transmembrane region" description="Helical" evidence="1">
    <location>
        <begin position="241"/>
        <end position="261"/>
    </location>
</feature>
<feature type="transmembrane region" description="Helical" evidence="1">
    <location>
        <begin position="315"/>
        <end position="336"/>
    </location>
</feature>
<organism evidence="2 3">
    <name type="scientific">Paludisphaera borealis</name>
    <dbReference type="NCBI Taxonomy" id="1387353"/>
    <lineage>
        <taxon>Bacteria</taxon>
        <taxon>Pseudomonadati</taxon>
        <taxon>Planctomycetota</taxon>
        <taxon>Planctomycetia</taxon>
        <taxon>Isosphaerales</taxon>
        <taxon>Isosphaeraceae</taxon>
        <taxon>Paludisphaera</taxon>
    </lineage>
</organism>
<protein>
    <submittedName>
        <fullName evidence="2">Uncharacterized protein</fullName>
    </submittedName>
</protein>
<feature type="transmembrane region" description="Helical" evidence="1">
    <location>
        <begin position="508"/>
        <end position="525"/>
    </location>
</feature>
<name>A0A1U7CPV4_9BACT</name>
<keyword evidence="1" id="KW-1133">Transmembrane helix</keyword>
<sequence length="633" mass="67236">MPFGLFLKRELTVSTRRGTVFSDRRAAASMAAEVIGGCFAVWYWWDWDRESVAGAASFGFTMFGALVLAELTLVLAVIPMTAAPSIALERDKKSLDSLLATRVSAADVVLGALGATLLRYGNRLLALAPIVVLIMFLGGIDPRLAALAFAGLVSTAIVTASLSVAISAGARTSRHAVSYTVSLAMAWMYLPLLGVMAVPRLWPAVAPWIVPVAVRMLDGSPVGVVMSLAGVTPRGPLVPSVLKMIAIHAIASVALVAWAIVRLRPASRTIHDLEGREAFFRSLRARWRPWPACGDDPVLWHEMHSARASGDPSDLLARLVNVGLIGALAYVMWLFAAPAFTELFQRGYGPGPADAAFPELNPLARMLVAKASRFPMIVTPGQARLDFNIVLRQSTGLLGFVYLLMLAGTAAESVTNERDRDTWLGLITTPLTGWEILRAKMLGSIWKTRVMGYVILSIWTLGLLTGAVHPLGFAAVVVASGAAGGFVTALGVSMSLWSKDRAQASGRVIGPLVLSFCLGAVPFLLPGPVSGVAAAGSPPFQLWSALFSYDDVRDLLHARGVSQFAVAGVRSATATWLMLAAWLIGVTAQAVAAVLLTRAAVRGFDAAVDRPVRSRDVVRQVETGPCSRPAIAT</sequence>
<feature type="transmembrane region" description="Helical" evidence="1">
    <location>
        <begin position="176"/>
        <end position="198"/>
    </location>
</feature>
<accession>A0A1U7CPV4</accession>
<dbReference type="KEGG" id="pbor:BSF38_02447"/>
<reference evidence="3" key="1">
    <citation type="submission" date="2016-12" db="EMBL/GenBank/DDBJ databases">
        <title>Comparative genomics of four Isosphaeraceae planctomycetes: a common pool of plasmids and glycoside hydrolase genes.</title>
        <authorList>
            <person name="Ivanova A."/>
        </authorList>
    </citation>
    <scope>NUCLEOTIDE SEQUENCE [LARGE SCALE GENOMIC DNA]</scope>
    <source>
        <strain evidence="3">PX4</strain>
    </source>
</reference>
<keyword evidence="1" id="KW-0812">Transmembrane</keyword>
<dbReference type="Proteomes" id="UP000186309">
    <property type="component" value="Chromosome"/>
</dbReference>
<feature type="transmembrane region" description="Helical" evidence="1">
    <location>
        <begin position="147"/>
        <end position="170"/>
    </location>
</feature>
<dbReference type="RefSeq" id="WP_076345945.1">
    <property type="nucleotide sequence ID" value="NZ_CP019082.1"/>
</dbReference>
<feature type="transmembrane region" description="Helical" evidence="1">
    <location>
        <begin position="389"/>
        <end position="411"/>
    </location>
</feature>
<dbReference type="EMBL" id="CP019082">
    <property type="protein sequence ID" value="APW60951.1"/>
    <property type="molecule type" value="Genomic_DNA"/>
</dbReference>
<evidence type="ECO:0000313" key="2">
    <source>
        <dbReference type="EMBL" id="APW60951.1"/>
    </source>
</evidence>
<feature type="transmembrane region" description="Helical" evidence="1">
    <location>
        <begin position="474"/>
        <end position="496"/>
    </location>
</feature>
<evidence type="ECO:0000256" key="1">
    <source>
        <dbReference type="SAM" id="Phobius"/>
    </source>
</evidence>